<accession>A0ABW2K1N6</accession>
<organism evidence="1 2">
    <name type="scientific">Halobacillus campisalis</name>
    <dbReference type="NCBI Taxonomy" id="435909"/>
    <lineage>
        <taxon>Bacteria</taxon>
        <taxon>Bacillati</taxon>
        <taxon>Bacillota</taxon>
        <taxon>Bacilli</taxon>
        <taxon>Bacillales</taxon>
        <taxon>Bacillaceae</taxon>
        <taxon>Halobacillus</taxon>
    </lineage>
</organism>
<evidence type="ECO:0000313" key="2">
    <source>
        <dbReference type="Proteomes" id="UP001596494"/>
    </source>
</evidence>
<protein>
    <submittedName>
        <fullName evidence="1">Uncharacterized protein</fullName>
    </submittedName>
</protein>
<dbReference type="EMBL" id="JBHTBY010000002">
    <property type="protein sequence ID" value="MFC7320035.1"/>
    <property type="molecule type" value="Genomic_DNA"/>
</dbReference>
<comment type="caution">
    <text evidence="1">The sequence shown here is derived from an EMBL/GenBank/DDBJ whole genome shotgun (WGS) entry which is preliminary data.</text>
</comment>
<gene>
    <name evidence="1" type="ORF">ACFQMN_03940</name>
</gene>
<sequence length="204" mass="24202">MTTPQKIVDRLIHFTVEAYNDSYDSVKIQKLRHDYECALGKAIQMYKEANEDIRPEVKRYNELILKIKMIFQHNCCETVEEILALDEKLRASNKACPDAPVQNHPYEIVDRLLYLTAEAYNDAPSSKAQQKLKHDYECAIEDAVEIYKKSYYKMRQESVRYNEFREKVKQFFGQNDCEHVERILTWDEDLHDGISIRRSHGYIK</sequence>
<name>A0ABW2K1N6_9BACI</name>
<dbReference type="RefSeq" id="WP_289217056.1">
    <property type="nucleotide sequence ID" value="NZ_JAPVRC010000011.1"/>
</dbReference>
<reference evidence="2" key="1">
    <citation type="journal article" date="2019" name="Int. J. Syst. Evol. Microbiol.">
        <title>The Global Catalogue of Microorganisms (GCM) 10K type strain sequencing project: providing services to taxonomists for standard genome sequencing and annotation.</title>
        <authorList>
            <consortium name="The Broad Institute Genomics Platform"/>
            <consortium name="The Broad Institute Genome Sequencing Center for Infectious Disease"/>
            <person name="Wu L."/>
            <person name="Ma J."/>
        </authorList>
    </citation>
    <scope>NUCLEOTIDE SEQUENCE [LARGE SCALE GENOMIC DNA]</scope>
    <source>
        <strain evidence="2">CCUG 73951</strain>
    </source>
</reference>
<proteinExistence type="predicted"/>
<evidence type="ECO:0000313" key="1">
    <source>
        <dbReference type="EMBL" id="MFC7320035.1"/>
    </source>
</evidence>
<keyword evidence="2" id="KW-1185">Reference proteome</keyword>
<dbReference type="Proteomes" id="UP001596494">
    <property type="component" value="Unassembled WGS sequence"/>
</dbReference>